<evidence type="ECO:0000313" key="2">
    <source>
        <dbReference type="EMBL" id="XCH34061.1"/>
    </source>
</evidence>
<dbReference type="RefSeq" id="WP_353715247.1">
    <property type="nucleotide sequence ID" value="NZ_CP159307.1"/>
</dbReference>
<dbReference type="EMBL" id="CP159307">
    <property type="protein sequence ID" value="XCH34061.1"/>
    <property type="molecule type" value="Genomic_DNA"/>
</dbReference>
<gene>
    <name evidence="2" type="ORF">ABV300_04050</name>
</gene>
<proteinExistence type="predicted"/>
<keyword evidence="1" id="KW-0472">Membrane</keyword>
<accession>A0AAU8GAT7</accession>
<protein>
    <submittedName>
        <fullName evidence="2">Uncharacterized protein</fullName>
    </submittedName>
</protein>
<keyword evidence="1" id="KW-0812">Transmembrane</keyword>
<name>A0AAU8GAT7_9CHLR</name>
<feature type="transmembrane region" description="Helical" evidence="1">
    <location>
        <begin position="35"/>
        <end position="56"/>
    </location>
</feature>
<organism evidence="2">
    <name type="scientific">Dehalogenimonas sp. 4OHTPN</name>
    <dbReference type="NCBI Taxonomy" id="3166643"/>
    <lineage>
        <taxon>Bacteria</taxon>
        <taxon>Bacillati</taxon>
        <taxon>Chloroflexota</taxon>
        <taxon>Dehalococcoidia</taxon>
        <taxon>Dehalococcoidales</taxon>
        <taxon>Dehalococcoidaceae</taxon>
        <taxon>Dehalogenimonas</taxon>
    </lineage>
</organism>
<dbReference type="AlphaFoldDB" id="A0AAU8GAT7"/>
<keyword evidence="1" id="KW-1133">Transmembrane helix</keyword>
<evidence type="ECO:0000256" key="1">
    <source>
        <dbReference type="SAM" id="Phobius"/>
    </source>
</evidence>
<reference evidence="2" key="1">
    <citation type="submission" date="2024-06" db="EMBL/GenBank/DDBJ databases">
        <title>A Novel Isolate, Dehalogenimonas sp. Strain 4OHTPN, Dechlorinates Aromatic 4 Hydroxy chlorothalonil by a Novel Reductive Dehalogenase.</title>
        <authorList>
            <person name="Liu G."/>
        </authorList>
    </citation>
    <scope>NUCLEOTIDE SEQUENCE</scope>
    <source>
        <strain evidence="2">4OHTPN</strain>
    </source>
</reference>
<sequence length="66" mass="6839">MLKTLAGLVIGVAGAVLLASIVIDAGYLAFASEDFALRMALSLVGLFMVHQGYRLVTSSRAGGARK</sequence>